<dbReference type="Proteomes" id="UP000596742">
    <property type="component" value="Unassembled WGS sequence"/>
</dbReference>
<dbReference type="EMBL" id="UYJE01001242">
    <property type="protein sequence ID" value="VDI00546.1"/>
    <property type="molecule type" value="Genomic_DNA"/>
</dbReference>
<keyword evidence="1" id="KW-0732">Signal</keyword>
<dbReference type="OrthoDB" id="6118450at2759"/>
<proteinExistence type="predicted"/>
<organism evidence="2 3">
    <name type="scientific">Mytilus galloprovincialis</name>
    <name type="common">Mediterranean mussel</name>
    <dbReference type="NCBI Taxonomy" id="29158"/>
    <lineage>
        <taxon>Eukaryota</taxon>
        <taxon>Metazoa</taxon>
        <taxon>Spiralia</taxon>
        <taxon>Lophotrochozoa</taxon>
        <taxon>Mollusca</taxon>
        <taxon>Bivalvia</taxon>
        <taxon>Autobranchia</taxon>
        <taxon>Pteriomorphia</taxon>
        <taxon>Mytilida</taxon>
        <taxon>Mytiloidea</taxon>
        <taxon>Mytilidae</taxon>
        <taxon>Mytilinae</taxon>
        <taxon>Mytilus</taxon>
    </lineage>
</organism>
<feature type="non-terminal residue" evidence="2">
    <location>
        <position position="1"/>
    </location>
</feature>
<protein>
    <submittedName>
        <fullName evidence="2">Uncharacterized protein</fullName>
    </submittedName>
</protein>
<comment type="caution">
    <text evidence="2">The sequence shown here is derived from an EMBL/GenBank/DDBJ whole genome shotgun (WGS) entry which is preliminary data.</text>
</comment>
<evidence type="ECO:0000313" key="3">
    <source>
        <dbReference type="Proteomes" id="UP000596742"/>
    </source>
</evidence>
<gene>
    <name evidence="2" type="ORF">MGAL_10B000707</name>
</gene>
<feature type="chain" id="PRO_5033013001" evidence="1">
    <location>
        <begin position="22"/>
        <end position="171"/>
    </location>
</feature>
<evidence type="ECO:0000256" key="1">
    <source>
        <dbReference type="SAM" id="SignalP"/>
    </source>
</evidence>
<evidence type="ECO:0000313" key="2">
    <source>
        <dbReference type="EMBL" id="VDI00546.1"/>
    </source>
</evidence>
<feature type="signal peptide" evidence="1">
    <location>
        <begin position="1"/>
        <end position="21"/>
    </location>
</feature>
<reference evidence="2" key="1">
    <citation type="submission" date="2018-11" db="EMBL/GenBank/DDBJ databases">
        <authorList>
            <person name="Alioto T."/>
            <person name="Alioto T."/>
        </authorList>
    </citation>
    <scope>NUCLEOTIDE SEQUENCE</scope>
</reference>
<sequence>MEQVGVLTSFIFQMGVLNVVAYNIKCPSQANWKFRAQVKCNSTLNYFCLYNSVRGQYVEGCNGPDWDRKGSKRVFAGDFSRGYCVKQRFQPFVFWTNGSVSDCIFVKSICSEEGQVVYQNNSSKDDRTCRCNYKKSYAFIQKPRNDCYCIPTEEECSCYIKSCPENYTLSA</sequence>
<accession>A0A8B6C8A9</accession>
<keyword evidence="3" id="KW-1185">Reference proteome</keyword>
<name>A0A8B6C8A9_MYTGA</name>
<dbReference type="AlphaFoldDB" id="A0A8B6C8A9"/>